<proteinExistence type="predicted"/>
<dbReference type="InterPro" id="IPR055240">
    <property type="entry name" value="CBM13-like"/>
</dbReference>
<dbReference type="InterPro" id="IPR008979">
    <property type="entry name" value="Galactose-bd-like_sf"/>
</dbReference>
<evidence type="ECO:0000313" key="3">
    <source>
        <dbReference type="EMBL" id="MDH4573465.1"/>
    </source>
</evidence>
<organism evidence="3 4">
    <name type="scientific">Salinicola acroporae</name>
    <dbReference type="NCBI Taxonomy" id="1541440"/>
    <lineage>
        <taxon>Bacteria</taxon>
        <taxon>Pseudomonadati</taxon>
        <taxon>Pseudomonadota</taxon>
        <taxon>Gammaproteobacteria</taxon>
        <taxon>Oceanospirillales</taxon>
        <taxon>Halomonadaceae</taxon>
        <taxon>Salinicola</taxon>
    </lineage>
</organism>
<sequence>MGDLAARHADPESGERGQSHPPAEPGGGGPNIDSLTLTAIAGDDGPASLIIQAEDPERVSIVDSGSTSSSALTRVVDSEHPDALGNVGAGALGGGYVDFGTDAGDAVTFHVSPDDVGVYNATIRYVNGGTGDRPLLVSINGAEPTLVSFPPTGSWSNWSEVSISVPLSQADNTLTLTLPSAAQGGVANGPNIDQIGFDYVEALPADPTLVFSIEGEALTIDDGSSAADTVVRDASNPEPTGGGADRLWGILPVPVIWTWAGRPATQDRSRSMSPVRGPIC</sequence>
<feature type="domain" description="CBM6" evidence="2">
    <location>
        <begin position="74"/>
        <end position="198"/>
    </location>
</feature>
<dbReference type="Pfam" id="PF22704">
    <property type="entry name" value="CBM13-like"/>
    <property type="match status" value="1"/>
</dbReference>
<dbReference type="Proteomes" id="UP001162135">
    <property type="component" value="Unassembled WGS sequence"/>
</dbReference>
<evidence type="ECO:0000256" key="1">
    <source>
        <dbReference type="SAM" id="MobiDB-lite"/>
    </source>
</evidence>
<dbReference type="InterPro" id="IPR005084">
    <property type="entry name" value="CBM6"/>
</dbReference>
<evidence type="ECO:0000313" key="4">
    <source>
        <dbReference type="Proteomes" id="UP001162135"/>
    </source>
</evidence>
<dbReference type="SUPFAM" id="SSF49785">
    <property type="entry name" value="Galactose-binding domain-like"/>
    <property type="match status" value="1"/>
</dbReference>
<evidence type="ECO:0000259" key="2">
    <source>
        <dbReference type="PROSITE" id="PS51175"/>
    </source>
</evidence>
<gene>
    <name evidence="3" type="ORF">CUR86_14140</name>
</gene>
<keyword evidence="4" id="KW-1185">Reference proteome</keyword>
<reference evidence="3" key="2">
    <citation type="submission" date="2017-11" db="EMBL/GenBank/DDBJ databases">
        <authorList>
            <person name="Das S.K."/>
        </authorList>
    </citation>
    <scope>NUCLEOTIDE SEQUENCE</scope>
    <source>
        <strain evidence="3">S4-41</strain>
    </source>
</reference>
<accession>A0ABT6I862</accession>
<dbReference type="EMBL" id="PGFS01000001">
    <property type="protein sequence ID" value="MDH4573465.1"/>
    <property type="molecule type" value="Genomic_DNA"/>
</dbReference>
<comment type="caution">
    <text evidence="3">The sequence shown here is derived from an EMBL/GenBank/DDBJ whole genome shotgun (WGS) entry which is preliminary data.</text>
</comment>
<reference evidence="3" key="1">
    <citation type="journal article" date="2015" name="Antonie Van Leeuwenhoek">
        <title>Comparative 16S rRNA signatures and multilocus sequence analysis for the genus Salinicola and description of Salinicola acroporae sp. nov., isolated from coral Acropora digitifera.</title>
        <authorList>
            <person name="Lepcha R.T."/>
            <person name="Poddar A."/>
            <person name="Schumann P."/>
            <person name="Das S.K."/>
        </authorList>
    </citation>
    <scope>NUCLEOTIDE SEQUENCE</scope>
    <source>
        <strain evidence="3">S4-41</strain>
    </source>
</reference>
<feature type="compositionally biased region" description="Basic and acidic residues" evidence="1">
    <location>
        <begin position="1"/>
        <end position="18"/>
    </location>
</feature>
<name>A0ABT6I862_9GAMM</name>
<protein>
    <recommendedName>
        <fullName evidence="2">CBM6 domain-containing protein</fullName>
    </recommendedName>
</protein>
<dbReference type="Gene3D" id="2.60.120.260">
    <property type="entry name" value="Galactose-binding domain-like"/>
    <property type="match status" value="1"/>
</dbReference>
<feature type="region of interest" description="Disordered" evidence="1">
    <location>
        <begin position="1"/>
        <end position="33"/>
    </location>
</feature>
<dbReference type="PROSITE" id="PS51175">
    <property type="entry name" value="CBM6"/>
    <property type="match status" value="1"/>
</dbReference>